<proteinExistence type="predicted"/>
<reference key="2">
    <citation type="submission" date="2011-05" db="EMBL/GenBank/DDBJ databases">
        <title>The Genome of Mycoplasma haemofelis Strain Ohio2, a pathogenic hemoplasma of the cat.</title>
        <authorList>
            <person name="Santos A.P."/>
            <person name="Guimaraes A.M.S."/>
            <person name="SanMiguel P.J."/>
            <person name="Martin S.W."/>
            <person name="Messick J.B."/>
        </authorList>
    </citation>
    <scope>NUCLEOTIDE SEQUENCE</scope>
    <source>
        <strain>Ohio2</strain>
    </source>
</reference>
<evidence type="ECO:0000313" key="2">
    <source>
        <dbReference type="Proteomes" id="UP000007952"/>
    </source>
</evidence>
<dbReference type="HOGENOM" id="CLU_096783_0_0_14"/>
<name>F6FI46_MYCHI</name>
<dbReference type="KEGG" id="mhf:MHF_0622"/>
<gene>
    <name evidence="1" type="ordered locus">MHF_0622</name>
</gene>
<organism evidence="1 2">
    <name type="scientific">Mycoplasma haemofelis (strain Ohio2)</name>
    <dbReference type="NCBI Taxonomy" id="859194"/>
    <lineage>
        <taxon>Bacteria</taxon>
        <taxon>Bacillati</taxon>
        <taxon>Mycoplasmatota</taxon>
        <taxon>Mollicutes</taxon>
        <taxon>Mycoplasmataceae</taxon>
        <taxon>Mycoplasma</taxon>
    </lineage>
</organism>
<accession>F6FI46</accession>
<reference evidence="1 2" key="1">
    <citation type="journal article" date="2011" name="J. Bacteriol.">
        <title>Complete genome sequences of two hemotropic Mycoplasmas, Mycoplasma haemofelis strain Ohio2 and Mycoplasma suis strain Illinois.</title>
        <authorList>
            <person name="Messick J.B."/>
            <person name="Santos A.P."/>
            <person name="Guimaraes A.M."/>
        </authorList>
    </citation>
    <scope>NUCLEOTIDE SEQUENCE [LARGE SCALE GENOMIC DNA]</scope>
    <source>
        <strain evidence="1 2">Ohio2</strain>
    </source>
</reference>
<evidence type="ECO:0000313" key="1">
    <source>
        <dbReference type="EMBL" id="AEG72894.1"/>
    </source>
</evidence>
<dbReference type="Proteomes" id="UP000007952">
    <property type="component" value="Chromosome"/>
</dbReference>
<sequence>MNKVALTSLGAAGIGGTALGGAMLAKSSPSFATEKYKHAVLKLDGDEDIWKAKYLILKESKESPTNTTLASAWSKSKESGKEEEAKALLRKGCGEIYNSSEEVKYLKDFKKFCAKTNKDVSTKGNWITGDKSDSNWNTPLSALKKHAGDMDTDLHFVKMMTTLMKQNANGCGTDVNQQKRNYLMELQDLLS</sequence>
<dbReference type="EMBL" id="CP002808">
    <property type="protein sequence ID" value="AEG72894.1"/>
    <property type="molecule type" value="Genomic_DNA"/>
</dbReference>
<protein>
    <submittedName>
        <fullName evidence="1">Uncharacterized protein</fullName>
    </submittedName>
</protein>
<dbReference type="AlphaFoldDB" id="F6FI46"/>